<dbReference type="EMBL" id="LR593886">
    <property type="protein sequence ID" value="VTS00533.1"/>
    <property type="molecule type" value="Genomic_DNA"/>
</dbReference>
<dbReference type="Gene3D" id="3.40.50.720">
    <property type="entry name" value="NAD(P)-binding Rossmann-like Domain"/>
    <property type="match status" value="1"/>
</dbReference>
<evidence type="ECO:0000256" key="3">
    <source>
        <dbReference type="RuleBase" id="RU000363"/>
    </source>
</evidence>
<proteinExistence type="inferred from homology"/>
<dbReference type="Pfam" id="PF00106">
    <property type="entry name" value="adh_short"/>
    <property type="match status" value="1"/>
</dbReference>
<comment type="similarity">
    <text evidence="1 3">Belongs to the short-chain dehydrogenases/reductases (SDR) family.</text>
</comment>
<name>A0A6P2DJQ7_9BACT</name>
<dbReference type="InterPro" id="IPR036291">
    <property type="entry name" value="NAD(P)-bd_dom_sf"/>
</dbReference>
<reference evidence="5 6" key="1">
    <citation type="submission" date="2019-05" db="EMBL/GenBank/DDBJ databases">
        <authorList>
            <consortium name="Science for Life Laboratories"/>
        </authorList>
    </citation>
    <scope>NUCLEOTIDE SEQUENCE [LARGE SCALE GENOMIC DNA]</scope>
    <source>
        <strain evidence="5">Soil9</strain>
    </source>
</reference>
<organism evidence="5 6">
    <name type="scientific">Gemmata massiliana</name>
    <dbReference type="NCBI Taxonomy" id="1210884"/>
    <lineage>
        <taxon>Bacteria</taxon>
        <taxon>Pseudomonadati</taxon>
        <taxon>Planctomycetota</taxon>
        <taxon>Planctomycetia</taxon>
        <taxon>Gemmatales</taxon>
        <taxon>Gemmataceae</taxon>
        <taxon>Gemmata</taxon>
    </lineage>
</organism>
<gene>
    <name evidence="5" type="ORF">SOIL9_81520</name>
</gene>
<dbReference type="RefSeq" id="WP_162672199.1">
    <property type="nucleotide sequence ID" value="NZ_LR593886.1"/>
</dbReference>
<dbReference type="PANTHER" id="PTHR43976:SF16">
    <property type="entry name" value="SHORT-CHAIN DEHYDROGENASE_REDUCTASE FAMILY PROTEIN"/>
    <property type="match status" value="1"/>
</dbReference>
<dbReference type="CDD" id="cd05374">
    <property type="entry name" value="17beta-HSD-like_SDR_c"/>
    <property type="match status" value="1"/>
</dbReference>
<keyword evidence="6" id="KW-1185">Reference proteome</keyword>
<evidence type="ECO:0000313" key="6">
    <source>
        <dbReference type="Proteomes" id="UP000464178"/>
    </source>
</evidence>
<dbReference type="InterPro" id="IPR020904">
    <property type="entry name" value="Sc_DH/Rdtase_CS"/>
</dbReference>
<dbReference type="PRINTS" id="PR00080">
    <property type="entry name" value="SDRFAMILY"/>
</dbReference>
<dbReference type="GO" id="GO:0016491">
    <property type="term" value="F:oxidoreductase activity"/>
    <property type="evidence" value="ECO:0007669"/>
    <property type="project" value="UniProtKB-KW"/>
</dbReference>
<dbReference type="PANTHER" id="PTHR43976">
    <property type="entry name" value="SHORT CHAIN DEHYDROGENASE"/>
    <property type="match status" value="1"/>
</dbReference>
<dbReference type="SUPFAM" id="SSF51735">
    <property type="entry name" value="NAD(P)-binding Rossmann-fold domains"/>
    <property type="match status" value="1"/>
</dbReference>
<sequence>MGDQKVVLVTGATSGIGKATAELLAAKGYRVFGTSRDPQGKTGNGHELLQLDVTSDESVAACVKAVAERTGGRIDVLHNNAGTGIIGAAEEITPEEGMRLFQINFFGIMRMTNTVLPFMRERKAGTVINMSSSGGVAALPFAALYCATKFALEGYTEAIRHELRPFNVAAVIVAPGPVSTPAGEKAMRAEKHIPEYADRRKKADELSLKGIRGGMDPKKVAETILKVVKADWPSPRYTIGMQSRATNLAHGLLPPSTFEAAVRWGVGLG</sequence>
<keyword evidence="2" id="KW-0560">Oxidoreductase</keyword>
<accession>A0A6P2DJQ7</accession>
<evidence type="ECO:0000256" key="2">
    <source>
        <dbReference type="ARBA" id="ARBA00023002"/>
    </source>
</evidence>
<evidence type="ECO:0000259" key="4">
    <source>
        <dbReference type="SMART" id="SM00822"/>
    </source>
</evidence>
<dbReference type="KEGG" id="gms:SOIL9_81520"/>
<protein>
    <recommendedName>
        <fullName evidence="4">Ketoreductase domain-containing protein</fullName>
    </recommendedName>
</protein>
<dbReference type="InterPro" id="IPR002347">
    <property type="entry name" value="SDR_fam"/>
</dbReference>
<feature type="domain" description="Ketoreductase" evidence="4">
    <location>
        <begin position="5"/>
        <end position="181"/>
    </location>
</feature>
<dbReference type="PROSITE" id="PS00061">
    <property type="entry name" value="ADH_SHORT"/>
    <property type="match status" value="1"/>
</dbReference>
<evidence type="ECO:0000313" key="5">
    <source>
        <dbReference type="EMBL" id="VTS00533.1"/>
    </source>
</evidence>
<dbReference type="SMART" id="SM00822">
    <property type="entry name" value="PKS_KR"/>
    <property type="match status" value="1"/>
</dbReference>
<dbReference type="InterPro" id="IPR057326">
    <property type="entry name" value="KR_dom"/>
</dbReference>
<dbReference type="Proteomes" id="UP000464178">
    <property type="component" value="Chromosome"/>
</dbReference>
<dbReference type="PRINTS" id="PR00081">
    <property type="entry name" value="GDHRDH"/>
</dbReference>
<dbReference type="AlphaFoldDB" id="A0A6P2DJQ7"/>
<dbReference type="InterPro" id="IPR051911">
    <property type="entry name" value="SDR_oxidoreductase"/>
</dbReference>
<evidence type="ECO:0000256" key="1">
    <source>
        <dbReference type="ARBA" id="ARBA00006484"/>
    </source>
</evidence>